<dbReference type="InterPro" id="IPR035681">
    <property type="entry name" value="ComA-like_MBL"/>
</dbReference>
<dbReference type="SUPFAM" id="SSF56281">
    <property type="entry name" value="Metallo-hydrolase/oxidoreductase"/>
    <property type="match status" value="1"/>
</dbReference>
<name>A0A9R1CTC4_9EURY</name>
<reference evidence="3" key="1">
    <citation type="journal article" date="2023" name="Front. Microbiol.">
        <title>Genomic-based phylogenetic and metabolic analyses of the genus Natronomonas, and description of Natronomonas aquatica sp. nov.</title>
        <authorList>
            <person name="Garcia-Roldan A."/>
            <person name="Duran-Viseras A."/>
            <person name="de la Haba R.R."/>
            <person name="Corral P."/>
            <person name="Sanchez-Porro C."/>
            <person name="Ventosa A."/>
        </authorList>
    </citation>
    <scope>NUCLEOTIDE SEQUENCE</scope>
    <source>
        <strain evidence="3">F2-12</strain>
    </source>
</reference>
<dbReference type="Gene3D" id="3.60.15.10">
    <property type="entry name" value="Ribonuclease Z/Hydroxyacylglutathione hydrolase-like"/>
    <property type="match status" value="1"/>
</dbReference>
<comment type="caution">
    <text evidence="3">The sequence shown here is derived from an EMBL/GenBank/DDBJ whole genome shotgun (WGS) entry which is preliminary data.</text>
</comment>
<dbReference type="PROSITE" id="PS51841">
    <property type="entry name" value="LTD"/>
    <property type="match status" value="1"/>
</dbReference>
<dbReference type="InterPro" id="IPR036415">
    <property type="entry name" value="Lamin_tail_dom_sf"/>
</dbReference>
<evidence type="ECO:0000313" key="3">
    <source>
        <dbReference type="EMBL" id="MCQ4334849.1"/>
    </source>
</evidence>
<accession>A0A9R1CTC4</accession>
<dbReference type="SMART" id="SM00849">
    <property type="entry name" value="Lactamase_B"/>
    <property type="match status" value="1"/>
</dbReference>
<evidence type="ECO:0000259" key="2">
    <source>
        <dbReference type="PROSITE" id="PS51841"/>
    </source>
</evidence>
<dbReference type="AlphaFoldDB" id="A0A9R1CTC4"/>
<protein>
    <submittedName>
        <fullName evidence="3">Lamin tail domain-containing protein</fullName>
    </submittedName>
</protein>
<feature type="region of interest" description="Disordered" evidence="1">
    <location>
        <begin position="24"/>
        <end position="56"/>
    </location>
</feature>
<keyword evidence="4" id="KW-1185">Reference proteome</keyword>
<dbReference type="EMBL" id="JAHLKM010000040">
    <property type="protein sequence ID" value="MCQ4334849.1"/>
    <property type="molecule type" value="Genomic_DNA"/>
</dbReference>
<feature type="region of interest" description="Disordered" evidence="1">
    <location>
        <begin position="350"/>
        <end position="377"/>
    </location>
</feature>
<proteinExistence type="predicted"/>
<feature type="domain" description="LTD" evidence="2">
    <location>
        <begin position="366"/>
        <end position="487"/>
    </location>
</feature>
<dbReference type="InterPro" id="IPR052159">
    <property type="entry name" value="Competence_DNA_uptake"/>
</dbReference>
<dbReference type="Proteomes" id="UP001139494">
    <property type="component" value="Unassembled WGS sequence"/>
</dbReference>
<feature type="compositionally biased region" description="Low complexity" evidence="1">
    <location>
        <begin position="351"/>
        <end position="371"/>
    </location>
</feature>
<evidence type="ECO:0000256" key="1">
    <source>
        <dbReference type="SAM" id="MobiDB-lite"/>
    </source>
</evidence>
<dbReference type="CDD" id="cd07731">
    <property type="entry name" value="ComA-like_MBL-fold"/>
    <property type="match status" value="1"/>
</dbReference>
<feature type="compositionally biased region" description="Acidic residues" evidence="1">
    <location>
        <begin position="42"/>
        <end position="52"/>
    </location>
</feature>
<dbReference type="SUPFAM" id="SSF74853">
    <property type="entry name" value="Lamin A/C globular tail domain"/>
    <property type="match status" value="1"/>
</dbReference>
<dbReference type="Pfam" id="PF00753">
    <property type="entry name" value="Lactamase_B"/>
    <property type="match status" value="1"/>
</dbReference>
<dbReference type="PROSITE" id="PS51257">
    <property type="entry name" value="PROKAR_LIPOPROTEIN"/>
    <property type="match status" value="1"/>
</dbReference>
<organism evidence="3 4">
    <name type="scientific">Natronomonas aquatica</name>
    <dbReference type="NCBI Taxonomy" id="2841590"/>
    <lineage>
        <taxon>Archaea</taxon>
        <taxon>Methanobacteriati</taxon>
        <taxon>Methanobacteriota</taxon>
        <taxon>Stenosarchaea group</taxon>
        <taxon>Halobacteria</taxon>
        <taxon>Halobacteriales</taxon>
        <taxon>Natronomonadaceae</taxon>
        <taxon>Natronomonas</taxon>
    </lineage>
</organism>
<evidence type="ECO:0000313" key="4">
    <source>
        <dbReference type="Proteomes" id="UP001139494"/>
    </source>
</evidence>
<dbReference type="Gene3D" id="2.60.40.1260">
    <property type="entry name" value="Lamin Tail domain"/>
    <property type="match status" value="1"/>
</dbReference>
<sequence length="487" mass="51394">MGRLPVIAIAVLLLTASVAGCTSIAPSQPDPDDSETGIPEDPASDETTESSGDDLTTSAAGTLEVHYIAVGQAASVLVIGPDGETMLIDSGHFNDDGEHVINYLDAHNIDRIDYLVTSHPDADHIGGHAEVITHLETNGDGVGEIYDSGITSTTQTYAQYLDAVETHDVTLYEARAGDTIPFEGVTAEILGPPEGYLDGEDRNENSLVVQLRHGQASFLFTGDAEADAERFLVNEYGIQLETTVLKAGHHGSSSSTGDRLLDAATPAAVVISSPYDSQYGHPHEETLNRLAMRSVPAYWTATHGNTVFQSNGTHVTVGTQQSAPTAPLSLRDGTPIELGASDSITQRAVINASSGTTGSTTATTDGGTSNDPSDGTDSALAITEIHADAEGDDRENLNDEYVVFENTGDTSLDLAGWTVQDESGATYTFPEETVLDLGETITLRTGSGDDTATERYWGSSRPIWNNDGDTVIVTNTDGEQVLTESYP</sequence>
<gene>
    <name evidence="3" type="ORF">KM295_15445</name>
</gene>
<dbReference type="RefSeq" id="WP_256031033.1">
    <property type="nucleotide sequence ID" value="NZ_JAHLKM010000040.1"/>
</dbReference>
<dbReference type="Pfam" id="PF00932">
    <property type="entry name" value="LTD"/>
    <property type="match status" value="1"/>
</dbReference>
<dbReference type="PANTHER" id="PTHR30619:SF1">
    <property type="entry name" value="RECOMBINATION PROTEIN 2"/>
    <property type="match status" value="1"/>
</dbReference>
<dbReference type="InterPro" id="IPR001279">
    <property type="entry name" value="Metallo-B-lactamas"/>
</dbReference>
<dbReference type="InterPro" id="IPR001322">
    <property type="entry name" value="Lamin_tail_dom"/>
</dbReference>
<dbReference type="InterPro" id="IPR036866">
    <property type="entry name" value="RibonucZ/Hydroxyglut_hydro"/>
</dbReference>
<dbReference type="PANTHER" id="PTHR30619">
    <property type="entry name" value="DNA INTERNALIZATION/COMPETENCE PROTEIN COMEC/REC2"/>
    <property type="match status" value="1"/>
</dbReference>